<dbReference type="InParanoid" id="A0A2P5D883"/>
<keyword evidence="3" id="KW-1185">Reference proteome</keyword>
<feature type="region of interest" description="Disordered" evidence="1">
    <location>
        <begin position="74"/>
        <end position="109"/>
    </location>
</feature>
<evidence type="ECO:0000256" key="1">
    <source>
        <dbReference type="SAM" id="MobiDB-lite"/>
    </source>
</evidence>
<feature type="compositionally biased region" description="Basic and acidic residues" evidence="1">
    <location>
        <begin position="74"/>
        <end position="84"/>
    </location>
</feature>
<feature type="region of interest" description="Disordered" evidence="1">
    <location>
        <begin position="20"/>
        <end position="48"/>
    </location>
</feature>
<evidence type="ECO:0000313" key="3">
    <source>
        <dbReference type="Proteomes" id="UP000237000"/>
    </source>
</evidence>
<dbReference type="EMBL" id="JXTC01000288">
    <property type="protein sequence ID" value="PON69485.1"/>
    <property type="molecule type" value="Genomic_DNA"/>
</dbReference>
<comment type="caution">
    <text evidence="2">The sequence shown here is derived from an EMBL/GenBank/DDBJ whole genome shotgun (WGS) entry which is preliminary data.</text>
</comment>
<reference evidence="3" key="1">
    <citation type="submission" date="2016-06" db="EMBL/GenBank/DDBJ databases">
        <title>Parallel loss of symbiosis genes in relatives of nitrogen-fixing non-legume Parasponia.</title>
        <authorList>
            <person name="Van Velzen R."/>
            <person name="Holmer R."/>
            <person name="Bu F."/>
            <person name="Rutten L."/>
            <person name="Van Zeijl A."/>
            <person name="Liu W."/>
            <person name="Santuari L."/>
            <person name="Cao Q."/>
            <person name="Sharma T."/>
            <person name="Shen D."/>
            <person name="Roswanjaya Y."/>
            <person name="Wardhani T."/>
            <person name="Kalhor M.S."/>
            <person name="Jansen J."/>
            <person name="Van den Hoogen J."/>
            <person name="Gungor B."/>
            <person name="Hartog M."/>
            <person name="Hontelez J."/>
            <person name="Verver J."/>
            <person name="Yang W.-C."/>
            <person name="Schijlen E."/>
            <person name="Repin R."/>
            <person name="Schilthuizen M."/>
            <person name="Schranz E."/>
            <person name="Heidstra R."/>
            <person name="Miyata K."/>
            <person name="Fedorova E."/>
            <person name="Kohlen W."/>
            <person name="Bisseling T."/>
            <person name="Smit S."/>
            <person name="Geurts R."/>
        </authorList>
    </citation>
    <scope>NUCLEOTIDE SEQUENCE [LARGE SCALE GENOMIC DNA]</scope>
    <source>
        <strain evidence="3">cv. RG33-2</strain>
    </source>
</reference>
<feature type="compositionally biased region" description="Polar residues" evidence="1">
    <location>
        <begin position="34"/>
        <end position="48"/>
    </location>
</feature>
<gene>
    <name evidence="2" type="ORF">TorRG33x02_259110</name>
</gene>
<accession>A0A2P5D883</accession>
<dbReference type="AlphaFoldDB" id="A0A2P5D883"/>
<name>A0A2P5D883_TREOI</name>
<sequence length="126" mass="14284">MVTSKSIEVDRCATRVTNNLNNTFPSDAEIGAASESQPTNMSLSNSNQYVVHTLPQPTDDAHIPLLLVLSDNMEKPSSRDEYKMRRWKRQPRSPSLSMSKKKSNIRRVSPNLVNPKFYRLLHTSSP</sequence>
<dbReference type="Proteomes" id="UP000237000">
    <property type="component" value="Unassembled WGS sequence"/>
</dbReference>
<organism evidence="2 3">
    <name type="scientific">Trema orientale</name>
    <name type="common">Charcoal tree</name>
    <name type="synonym">Celtis orientalis</name>
    <dbReference type="NCBI Taxonomy" id="63057"/>
    <lineage>
        <taxon>Eukaryota</taxon>
        <taxon>Viridiplantae</taxon>
        <taxon>Streptophyta</taxon>
        <taxon>Embryophyta</taxon>
        <taxon>Tracheophyta</taxon>
        <taxon>Spermatophyta</taxon>
        <taxon>Magnoliopsida</taxon>
        <taxon>eudicotyledons</taxon>
        <taxon>Gunneridae</taxon>
        <taxon>Pentapetalae</taxon>
        <taxon>rosids</taxon>
        <taxon>fabids</taxon>
        <taxon>Rosales</taxon>
        <taxon>Cannabaceae</taxon>
        <taxon>Trema</taxon>
    </lineage>
</organism>
<evidence type="ECO:0000313" key="2">
    <source>
        <dbReference type="EMBL" id="PON69485.1"/>
    </source>
</evidence>
<protein>
    <submittedName>
        <fullName evidence="2">Uncharacterized protein</fullName>
    </submittedName>
</protein>
<proteinExistence type="predicted"/>